<dbReference type="EC" id="1.1.1.141" evidence="3"/>
<evidence type="ECO:0000256" key="2">
    <source>
        <dbReference type="ARBA" id="ARBA00023002"/>
    </source>
</evidence>
<evidence type="ECO:0000256" key="9">
    <source>
        <dbReference type="ARBA" id="ARBA00047325"/>
    </source>
</evidence>
<evidence type="ECO:0000256" key="6">
    <source>
        <dbReference type="ARBA" id="ARBA00041812"/>
    </source>
</evidence>
<evidence type="ECO:0000256" key="13">
    <source>
        <dbReference type="ARBA" id="ARBA00048144"/>
    </source>
</evidence>
<evidence type="ECO:0000256" key="19">
    <source>
        <dbReference type="ARBA" id="ARBA00048921"/>
    </source>
</evidence>
<dbReference type="PANTHER" id="PTHR44229">
    <property type="entry name" value="15-HYDROXYPROSTAGLANDIN DEHYDROGENASE [NAD(+)]"/>
    <property type="match status" value="1"/>
</dbReference>
<accession>A0A9N9MU60</accession>
<evidence type="ECO:0000256" key="7">
    <source>
        <dbReference type="ARBA" id="ARBA00042026"/>
    </source>
</evidence>
<comment type="catalytic activity">
    <reaction evidence="21">
        <text>resolvin E1 + NAD(+) = 18-oxo-resolvin E1 + NADH + H(+)</text>
        <dbReference type="Rhea" id="RHEA:49244"/>
        <dbReference type="ChEBI" id="CHEBI:15378"/>
        <dbReference type="ChEBI" id="CHEBI:57540"/>
        <dbReference type="ChEBI" id="CHEBI:57945"/>
        <dbReference type="ChEBI" id="CHEBI:91000"/>
        <dbReference type="ChEBI" id="CHEBI:91001"/>
    </reaction>
    <physiologicalReaction direction="left-to-right" evidence="21">
        <dbReference type="Rhea" id="RHEA:49245"/>
    </physiologicalReaction>
</comment>
<dbReference type="InterPro" id="IPR002347">
    <property type="entry name" value="SDR_fam"/>
</dbReference>
<dbReference type="GO" id="GO:0016404">
    <property type="term" value="F:15-hydroxyprostaglandin dehydrogenase (NAD+) activity"/>
    <property type="evidence" value="ECO:0007669"/>
    <property type="project" value="UniProtKB-EC"/>
</dbReference>
<gene>
    <name evidence="23" type="ORF">CEUTPL_LOCUS11434</name>
</gene>
<evidence type="ECO:0000256" key="1">
    <source>
        <dbReference type="ARBA" id="ARBA00006484"/>
    </source>
</evidence>
<dbReference type="PRINTS" id="PR00080">
    <property type="entry name" value="SDRFAMILY"/>
</dbReference>
<reference evidence="23" key="1">
    <citation type="submission" date="2022-01" db="EMBL/GenBank/DDBJ databases">
        <authorList>
            <person name="King R."/>
        </authorList>
    </citation>
    <scope>NUCLEOTIDE SEQUENCE</scope>
</reference>
<organism evidence="23 24">
    <name type="scientific">Ceutorhynchus assimilis</name>
    <name type="common">cabbage seed weevil</name>
    <dbReference type="NCBI Taxonomy" id="467358"/>
    <lineage>
        <taxon>Eukaryota</taxon>
        <taxon>Metazoa</taxon>
        <taxon>Ecdysozoa</taxon>
        <taxon>Arthropoda</taxon>
        <taxon>Hexapoda</taxon>
        <taxon>Insecta</taxon>
        <taxon>Pterygota</taxon>
        <taxon>Neoptera</taxon>
        <taxon>Endopterygota</taxon>
        <taxon>Coleoptera</taxon>
        <taxon>Polyphaga</taxon>
        <taxon>Cucujiformia</taxon>
        <taxon>Curculionidae</taxon>
        <taxon>Ceutorhynchinae</taxon>
        <taxon>Ceutorhynchus</taxon>
    </lineage>
</organism>
<dbReference type="GO" id="GO:0005737">
    <property type="term" value="C:cytoplasm"/>
    <property type="evidence" value="ECO:0007669"/>
    <property type="project" value="TreeGrafter"/>
</dbReference>
<proteinExistence type="inferred from homology"/>
<evidence type="ECO:0000256" key="21">
    <source>
        <dbReference type="ARBA" id="ARBA00049188"/>
    </source>
</evidence>
<keyword evidence="2" id="KW-0560">Oxidoreductase</keyword>
<comment type="catalytic activity">
    <reaction evidence="17">
        <text>prostaglandin A1 + NAD(+) = 15-oxo-prostaglandin A1 + NADH + H(+)</text>
        <dbReference type="Rhea" id="RHEA:41263"/>
        <dbReference type="ChEBI" id="CHEBI:15378"/>
        <dbReference type="ChEBI" id="CHEBI:57398"/>
        <dbReference type="ChEBI" id="CHEBI:57540"/>
        <dbReference type="ChEBI" id="CHEBI:57945"/>
        <dbReference type="ChEBI" id="CHEBI:85072"/>
    </reaction>
    <physiologicalReaction direction="left-to-right" evidence="17">
        <dbReference type="Rhea" id="RHEA:41264"/>
    </physiologicalReaction>
</comment>
<dbReference type="AlphaFoldDB" id="A0A9N9MU60"/>
<dbReference type="InterPro" id="IPR036291">
    <property type="entry name" value="NAD(P)-bd_dom_sf"/>
</dbReference>
<dbReference type="OrthoDB" id="417891at2759"/>
<name>A0A9N9MU60_9CUCU</name>
<evidence type="ECO:0000256" key="5">
    <source>
        <dbReference type="ARBA" id="ARBA00040276"/>
    </source>
</evidence>
<evidence type="ECO:0000256" key="4">
    <source>
        <dbReference type="ARBA" id="ARBA00039060"/>
    </source>
</evidence>
<comment type="catalytic activity">
    <reaction evidence="13">
        <text>(11R)-hydroxy-(5Z,8Z,12E,14Z)-eicosatetraenoate + NAD(+) = 11-oxo-(5Z,8Z,12E,14Z)-eicosatetraenoate + NADH + H(+)</text>
        <dbReference type="Rhea" id="RHEA:48640"/>
        <dbReference type="ChEBI" id="CHEBI:15378"/>
        <dbReference type="ChEBI" id="CHEBI:57540"/>
        <dbReference type="ChEBI" id="CHEBI:57945"/>
        <dbReference type="ChEBI" id="CHEBI:78836"/>
        <dbReference type="ChEBI" id="CHEBI:90697"/>
    </reaction>
    <physiologicalReaction direction="left-to-right" evidence="13">
        <dbReference type="Rhea" id="RHEA:48641"/>
    </physiologicalReaction>
</comment>
<evidence type="ECO:0000256" key="20">
    <source>
        <dbReference type="ARBA" id="ARBA00049151"/>
    </source>
</evidence>
<protein>
    <recommendedName>
        <fullName evidence="5">15-hydroxyprostaglandin dehydrogenase [NAD(+)]</fullName>
        <ecNumber evidence="3">1.1.1.141</ecNumber>
        <ecNumber evidence="4">1.1.1.232</ecNumber>
    </recommendedName>
    <alternativeName>
        <fullName evidence="7">Eicosanoid/docosanoid dehydrogenase [NAD(+)]</fullName>
    </alternativeName>
    <alternativeName>
        <fullName evidence="6">Prostaglandin dehydrogenase 1</fullName>
    </alternativeName>
</protein>
<evidence type="ECO:0000256" key="10">
    <source>
        <dbReference type="ARBA" id="ARBA00047672"/>
    </source>
</evidence>
<dbReference type="FunFam" id="3.40.50.720:FF:000149">
    <property type="entry name" value="15-hydroxyprostaglandin dehydrogenase [NAD(+)]"/>
    <property type="match status" value="1"/>
</dbReference>
<comment type="catalytic activity">
    <reaction evidence="16">
        <text>lipoxin A4 + NAD(+) = 15-oxo-(5S,6R)-dihydroxy-(7E,9E,11Z,13E)-eicosatetraenoate + NADH + H(+)</text>
        <dbReference type="Rhea" id="RHEA:41572"/>
        <dbReference type="ChEBI" id="CHEBI:15378"/>
        <dbReference type="ChEBI" id="CHEBI:57540"/>
        <dbReference type="ChEBI" id="CHEBI:57945"/>
        <dbReference type="ChEBI" id="CHEBI:67026"/>
        <dbReference type="ChEBI" id="CHEBI:78311"/>
    </reaction>
    <physiologicalReaction direction="left-to-right" evidence="16">
        <dbReference type="Rhea" id="RHEA:41573"/>
    </physiologicalReaction>
</comment>
<comment type="catalytic activity">
    <reaction evidence="18">
        <text>prostaglandin E2 + NAD(+) = 15-oxoprostaglandin E2 + NADH + H(+)</text>
        <dbReference type="Rhea" id="RHEA:11876"/>
        <dbReference type="ChEBI" id="CHEBI:15378"/>
        <dbReference type="ChEBI" id="CHEBI:57400"/>
        <dbReference type="ChEBI" id="CHEBI:57540"/>
        <dbReference type="ChEBI" id="CHEBI:57945"/>
        <dbReference type="ChEBI" id="CHEBI:606564"/>
        <dbReference type="EC" id="1.1.1.141"/>
    </reaction>
    <physiologicalReaction direction="left-to-right" evidence="18">
        <dbReference type="Rhea" id="RHEA:11877"/>
    </physiologicalReaction>
</comment>
<evidence type="ECO:0000256" key="12">
    <source>
        <dbReference type="ARBA" id="ARBA00048140"/>
    </source>
</evidence>
<dbReference type="GO" id="GO:0047034">
    <property type="term" value="F:15-hydroxyicosatetraenoate dehydrogenase activity"/>
    <property type="evidence" value="ECO:0007669"/>
    <property type="project" value="UniProtKB-EC"/>
</dbReference>
<comment type="catalytic activity">
    <reaction evidence="10">
        <text>resolvin D1 + NAD(+) = 8-oxoresolvin D1 + NADH + H(+)</text>
        <dbReference type="Rhea" id="RHEA:50124"/>
        <dbReference type="ChEBI" id="CHEBI:15378"/>
        <dbReference type="ChEBI" id="CHEBI:57540"/>
        <dbReference type="ChEBI" id="CHEBI:57945"/>
        <dbReference type="ChEBI" id="CHEBI:132079"/>
        <dbReference type="ChEBI" id="CHEBI:132080"/>
    </reaction>
    <physiologicalReaction direction="left-to-right" evidence="10">
        <dbReference type="Rhea" id="RHEA:50125"/>
    </physiologicalReaction>
</comment>
<dbReference type="EMBL" id="OU892282">
    <property type="protein sequence ID" value="CAG9770992.1"/>
    <property type="molecule type" value="Genomic_DNA"/>
</dbReference>
<comment type="catalytic activity">
    <reaction evidence="19">
        <text>resolvin D2 + NAD(+) = 16-oxoresolvin D2 + NADH + H(+)</text>
        <dbReference type="Rhea" id="RHEA:53588"/>
        <dbReference type="ChEBI" id="CHEBI:15378"/>
        <dbReference type="ChEBI" id="CHEBI:57540"/>
        <dbReference type="ChEBI" id="CHEBI:57945"/>
        <dbReference type="ChEBI" id="CHEBI:133367"/>
        <dbReference type="ChEBI" id="CHEBI:137498"/>
    </reaction>
    <physiologicalReaction direction="left-to-right" evidence="19">
        <dbReference type="Rhea" id="RHEA:53589"/>
    </physiologicalReaction>
</comment>
<comment type="catalytic activity">
    <reaction evidence="12">
        <text>15-oxo-(5S,6R)-dihydroxy-(7E,9E,11Z)-eicosatrienoate + NADH + H(+) = (5S,6R,15S)-trihydroxy-(7E,9E,11Z)-eicosatrienoate + NAD(+)</text>
        <dbReference type="Rhea" id="RHEA:41596"/>
        <dbReference type="ChEBI" id="CHEBI:15378"/>
        <dbReference type="ChEBI" id="CHEBI:57540"/>
        <dbReference type="ChEBI" id="CHEBI:57945"/>
        <dbReference type="ChEBI" id="CHEBI:78325"/>
        <dbReference type="ChEBI" id="CHEBI:78329"/>
    </reaction>
    <physiologicalReaction direction="left-to-right" evidence="12">
        <dbReference type="Rhea" id="RHEA:41597"/>
    </physiologicalReaction>
</comment>
<evidence type="ECO:0000256" key="8">
    <source>
        <dbReference type="ARBA" id="ARBA00045705"/>
    </source>
</evidence>
<evidence type="ECO:0000256" key="14">
    <source>
        <dbReference type="ARBA" id="ARBA00048170"/>
    </source>
</evidence>
<dbReference type="PRINTS" id="PR00081">
    <property type="entry name" value="GDHRDH"/>
</dbReference>
<evidence type="ECO:0000256" key="22">
    <source>
        <dbReference type="RuleBase" id="RU000363"/>
    </source>
</evidence>
<dbReference type="Gene3D" id="3.40.50.720">
    <property type="entry name" value="NAD(P)-binding Rossmann-like Domain"/>
    <property type="match status" value="1"/>
</dbReference>
<dbReference type="Proteomes" id="UP001152799">
    <property type="component" value="Chromosome 6"/>
</dbReference>
<dbReference type="EC" id="1.1.1.232" evidence="4"/>
<evidence type="ECO:0000256" key="3">
    <source>
        <dbReference type="ARBA" id="ARBA00038968"/>
    </source>
</evidence>
<evidence type="ECO:0000256" key="15">
    <source>
        <dbReference type="ARBA" id="ARBA00048393"/>
    </source>
</evidence>
<comment type="catalytic activity">
    <reaction evidence="14">
        <text>resolvin D1 + NAD(+) = 17-oxoresolvin D1 + NADH + H(+)</text>
        <dbReference type="Rhea" id="RHEA:50128"/>
        <dbReference type="ChEBI" id="CHEBI:15378"/>
        <dbReference type="ChEBI" id="CHEBI:57540"/>
        <dbReference type="ChEBI" id="CHEBI:57945"/>
        <dbReference type="ChEBI" id="CHEBI:132079"/>
        <dbReference type="ChEBI" id="CHEBI:132081"/>
    </reaction>
    <physiologicalReaction direction="left-to-right" evidence="14">
        <dbReference type="Rhea" id="RHEA:50129"/>
    </physiologicalReaction>
</comment>
<comment type="catalytic activity">
    <reaction evidence="20">
        <text>(15S)-hydroxy-(5Z,8Z,11Z,13E)-eicosatetraenoate + NAD(+) = 15-oxo-(5Z,8Z,11Z,13E)-eicosatetraenoate + NADH + H(+)</text>
        <dbReference type="Rhea" id="RHEA:23260"/>
        <dbReference type="ChEBI" id="CHEBI:15378"/>
        <dbReference type="ChEBI" id="CHEBI:57409"/>
        <dbReference type="ChEBI" id="CHEBI:57410"/>
        <dbReference type="ChEBI" id="CHEBI:57540"/>
        <dbReference type="ChEBI" id="CHEBI:57945"/>
        <dbReference type="EC" id="1.1.1.232"/>
    </reaction>
    <physiologicalReaction direction="left-to-right" evidence="20">
        <dbReference type="Rhea" id="RHEA:23261"/>
    </physiologicalReaction>
</comment>
<comment type="catalytic activity">
    <reaction evidence="11">
        <text>14-hydroxy-(4Z,7Z,10Z,12E,16Z,19Z)-docosahexaenoate + NAD(+) = 14-oxo-(4Z,7Z,10Z,12E,16Z,19Z)-docosahexaenoate + NADH + H(+)</text>
        <dbReference type="Rhea" id="RHEA:48952"/>
        <dbReference type="ChEBI" id="CHEBI:15378"/>
        <dbReference type="ChEBI" id="CHEBI:57540"/>
        <dbReference type="ChEBI" id="CHEBI:57945"/>
        <dbReference type="ChEBI" id="CHEBI:90866"/>
        <dbReference type="ChEBI" id="CHEBI:90867"/>
    </reaction>
    <physiologicalReaction direction="left-to-right" evidence="11">
        <dbReference type="Rhea" id="RHEA:48953"/>
    </physiologicalReaction>
</comment>
<dbReference type="PANTHER" id="PTHR44229:SF4">
    <property type="entry name" value="15-HYDROXYPROSTAGLANDIN DEHYDROGENASE [NAD(+)]"/>
    <property type="match status" value="1"/>
</dbReference>
<evidence type="ECO:0000313" key="23">
    <source>
        <dbReference type="EMBL" id="CAG9770992.1"/>
    </source>
</evidence>
<evidence type="ECO:0000256" key="16">
    <source>
        <dbReference type="ARBA" id="ARBA00048535"/>
    </source>
</evidence>
<comment type="catalytic activity">
    <reaction evidence="9">
        <text>prostaglandin E1 + NAD(+) = 15-oxoprostaglandin E1 + NADH + H(+)</text>
        <dbReference type="Rhea" id="RHEA:16477"/>
        <dbReference type="ChEBI" id="CHEBI:15378"/>
        <dbReference type="ChEBI" id="CHEBI:57397"/>
        <dbReference type="ChEBI" id="CHEBI:57401"/>
        <dbReference type="ChEBI" id="CHEBI:57540"/>
        <dbReference type="ChEBI" id="CHEBI:57945"/>
    </reaction>
    <physiologicalReaction direction="left-to-right" evidence="9">
        <dbReference type="Rhea" id="RHEA:16478"/>
    </physiologicalReaction>
</comment>
<comment type="function">
    <text evidence="8">Catalyzes the NAD-dependent dehydrogenation (oxidation) of a broad array of hydroxylated polyunsaturated fatty acids (mainly eicosanoids and docosanoids, including prostaglandins, lipoxins and resolvins), yielding their corresponding keto (oxo) metabolites. Decreases the levels of the pro-proliferative prostaglandins such as prostaglandin E2 (whose activity is increased in cancer because of an increase in the expression of cyclooxygenase 2) and generates oxo-fatty acid products that can profoundly influence cell function by abrogating pro-inflammatory cytokine expression. Converts resolvins E1, D1 and D2 to their oxo products, which represents a mode of resolvin inactivation. Resolvin E1 plays important roles during the resolution phase of acute inflammation, while resolvins D1 and D2 have a unique role in obesity-induced adipose inflammation.</text>
</comment>
<evidence type="ECO:0000313" key="24">
    <source>
        <dbReference type="Proteomes" id="UP001152799"/>
    </source>
</evidence>
<keyword evidence="24" id="KW-1185">Reference proteome</keyword>
<dbReference type="Pfam" id="PF00106">
    <property type="entry name" value="adh_short"/>
    <property type="match status" value="1"/>
</dbReference>
<evidence type="ECO:0000256" key="11">
    <source>
        <dbReference type="ARBA" id="ARBA00048008"/>
    </source>
</evidence>
<comment type="catalytic activity">
    <reaction evidence="15">
        <text>resolvin D2 + NAD(+) = 7-oxoresolvin D2 + NADH + H(+)</text>
        <dbReference type="Rhea" id="RHEA:53584"/>
        <dbReference type="ChEBI" id="CHEBI:15378"/>
        <dbReference type="ChEBI" id="CHEBI:57540"/>
        <dbReference type="ChEBI" id="CHEBI:57945"/>
        <dbReference type="ChEBI" id="CHEBI:133367"/>
        <dbReference type="ChEBI" id="CHEBI:137497"/>
    </reaction>
    <physiologicalReaction direction="left-to-right" evidence="15">
        <dbReference type="Rhea" id="RHEA:53585"/>
    </physiologicalReaction>
</comment>
<dbReference type="SUPFAM" id="SSF51735">
    <property type="entry name" value="NAD(P)-binding Rossmann-fold domains"/>
    <property type="match status" value="1"/>
</dbReference>
<sequence>MDLKGKVALVTGGASGHGREYCKELFKQGCKIAICDINADAGEDLLHQLSKNVKDRVIYIPCDVTDYMQFEEAFQTTISQLGGVDIVINNAAVMNDRLWELEVDVNLNGVIRGLLLAFRFLGKDRGGPGGIVVNAGSSCCKTPLVSLPVFTATKHAVAALTRCYGDAYHVNLTGIKVVALCPTPTESEIGGDPRKRILSGEYEQAWLRDTSCSVPVKPEKLGKALVEVIQSAKSGTSWLVSNDHPPKEIPLL</sequence>
<evidence type="ECO:0000256" key="17">
    <source>
        <dbReference type="ARBA" id="ARBA00048611"/>
    </source>
</evidence>
<evidence type="ECO:0000256" key="18">
    <source>
        <dbReference type="ARBA" id="ARBA00048739"/>
    </source>
</evidence>
<comment type="similarity">
    <text evidence="1 22">Belongs to the short-chain dehydrogenases/reductases (SDR) family.</text>
</comment>